<sequence>QTTSFNNKMSALGITHLVLDEKYNQLDLLVHDITVPIKYGAPVIIGIVGYPRAGKSEGAQLLWFIIKQANKRYKNRDVELFLSWTQPEFLLKLNPKILKKGDVLWNDERPRTMGIGARKETWKIDNVMHSIAKRENGFIFVTPKLKDIKIDICDLYLETAGQNRKTKTNRFMILDDERRYFGHVYLKLHEEHEFREWYEKEKDKFIQDISEKPQISATPDNIELVDLEGDDIYNDLESIDFIRTYLRQNNNEITIADYALIINQSYKVSLRILKGYVVNNQLKTRKEAKGKL</sequence>
<evidence type="ECO:0008006" key="2">
    <source>
        <dbReference type="Google" id="ProtNLM"/>
    </source>
</evidence>
<gene>
    <name evidence="1" type="ORF">S03H2_30892</name>
</gene>
<dbReference type="AlphaFoldDB" id="X1GNU7"/>
<reference evidence="1" key="1">
    <citation type="journal article" date="2014" name="Front. Microbiol.">
        <title>High frequency of phylogenetically diverse reductive dehalogenase-homologous genes in deep subseafloor sedimentary metagenomes.</title>
        <authorList>
            <person name="Kawai M."/>
            <person name="Futagami T."/>
            <person name="Toyoda A."/>
            <person name="Takaki Y."/>
            <person name="Nishi S."/>
            <person name="Hori S."/>
            <person name="Arai W."/>
            <person name="Tsubouchi T."/>
            <person name="Morono Y."/>
            <person name="Uchiyama I."/>
            <person name="Ito T."/>
            <person name="Fujiyama A."/>
            <person name="Inagaki F."/>
            <person name="Takami H."/>
        </authorList>
    </citation>
    <scope>NUCLEOTIDE SEQUENCE</scope>
    <source>
        <strain evidence="1">Expedition CK06-06</strain>
    </source>
</reference>
<comment type="caution">
    <text evidence="1">The sequence shown here is derived from an EMBL/GenBank/DDBJ whole genome shotgun (WGS) entry which is preliminary data.</text>
</comment>
<protein>
    <recommendedName>
        <fullName evidence="2">Zona occludens toxin N-terminal domain-containing protein</fullName>
    </recommendedName>
</protein>
<feature type="non-terminal residue" evidence="1">
    <location>
        <position position="1"/>
    </location>
</feature>
<accession>X1GNU7</accession>
<feature type="non-terminal residue" evidence="1">
    <location>
        <position position="292"/>
    </location>
</feature>
<name>X1GNU7_9ZZZZ</name>
<proteinExistence type="predicted"/>
<evidence type="ECO:0000313" key="1">
    <source>
        <dbReference type="EMBL" id="GAH59551.1"/>
    </source>
</evidence>
<dbReference type="EMBL" id="BARU01018707">
    <property type="protein sequence ID" value="GAH59551.1"/>
    <property type="molecule type" value="Genomic_DNA"/>
</dbReference>
<organism evidence="1">
    <name type="scientific">marine sediment metagenome</name>
    <dbReference type="NCBI Taxonomy" id="412755"/>
    <lineage>
        <taxon>unclassified sequences</taxon>
        <taxon>metagenomes</taxon>
        <taxon>ecological metagenomes</taxon>
    </lineage>
</organism>